<sequence>MPVVYLHIGSPKSGTTFLQNVLWRNRPVLAELGVLLPGGSFAAQQRAADDLRGLRQDPTDPGPAWAGAWDELVAEVIEERPERAVISHETLAAADEEQARRAIGSLGDAEVHVVYTMRDLAGLLPSEWQEYVKHYCRQDYATWLTEVIDGGPETESGAWFWRVHDAAEVLRRWSAGLPPGRVHVVTKPPRHAPRDLLWRRFAGLLGVDPGVVDLEEVRANPSLGVVETELLRRINHEVAPGTPLWLYTRTVSDELAQEVLPRRAEMRRVPLPEDRLGWAGTRADELIEALRSAGYDVVGDLAELRPGDFGPQDHRPVTESELLAAATDGILGLLDRIAELHAEVAAARAELAELREKPLPKAVAWHVSERHEAVMRARVAYWHLVERLRGEQPGAVPEEEPAGPTVWAR</sequence>
<comment type="caution">
    <text evidence="2">The sequence shown here is derived from an EMBL/GenBank/DDBJ whole genome shotgun (WGS) entry which is preliminary data.</text>
</comment>
<dbReference type="RefSeq" id="WP_111867730.1">
    <property type="nucleotide sequence ID" value="NZ_QLYX01000006.1"/>
</dbReference>
<evidence type="ECO:0000313" key="2">
    <source>
        <dbReference type="EMBL" id="RAY14244.1"/>
    </source>
</evidence>
<dbReference type="Gene3D" id="3.40.50.300">
    <property type="entry name" value="P-loop containing nucleotide triphosphate hydrolases"/>
    <property type="match status" value="1"/>
</dbReference>
<evidence type="ECO:0000256" key="1">
    <source>
        <dbReference type="SAM" id="Coils"/>
    </source>
</evidence>
<dbReference type="EMBL" id="QLYX01000006">
    <property type="protein sequence ID" value="RAY14244.1"/>
    <property type="molecule type" value="Genomic_DNA"/>
</dbReference>
<dbReference type="SUPFAM" id="SSF52540">
    <property type="entry name" value="P-loop containing nucleoside triphosphate hydrolases"/>
    <property type="match status" value="1"/>
</dbReference>
<accession>A0A365H562</accession>
<proteinExistence type="predicted"/>
<feature type="coiled-coil region" evidence="1">
    <location>
        <begin position="330"/>
        <end position="357"/>
    </location>
</feature>
<protein>
    <recommendedName>
        <fullName evidence="4">Sulfotransferase family protein</fullName>
    </recommendedName>
</protein>
<organism evidence="2 3">
    <name type="scientific">Actinomadura craniellae</name>
    <dbReference type="NCBI Taxonomy" id="2231787"/>
    <lineage>
        <taxon>Bacteria</taxon>
        <taxon>Bacillati</taxon>
        <taxon>Actinomycetota</taxon>
        <taxon>Actinomycetes</taxon>
        <taxon>Streptosporangiales</taxon>
        <taxon>Thermomonosporaceae</taxon>
        <taxon>Actinomadura</taxon>
    </lineage>
</organism>
<keyword evidence="3" id="KW-1185">Reference proteome</keyword>
<gene>
    <name evidence="2" type="ORF">DPM19_14795</name>
</gene>
<dbReference type="AlphaFoldDB" id="A0A365H562"/>
<dbReference type="InterPro" id="IPR027417">
    <property type="entry name" value="P-loop_NTPase"/>
</dbReference>
<dbReference type="OrthoDB" id="5144031at2"/>
<evidence type="ECO:0000313" key="3">
    <source>
        <dbReference type="Proteomes" id="UP000251891"/>
    </source>
</evidence>
<name>A0A365H562_9ACTN</name>
<keyword evidence="1" id="KW-0175">Coiled coil</keyword>
<reference evidence="2 3" key="1">
    <citation type="submission" date="2018-06" db="EMBL/GenBank/DDBJ databases">
        <title>Actinomadura craniellae sp. nov. isolated from marine sponge Craniella sp.</title>
        <authorList>
            <person name="Li L."/>
            <person name="Xu Q.H."/>
            <person name="Lin H.W."/>
            <person name="Lu Y.H."/>
        </authorList>
    </citation>
    <scope>NUCLEOTIDE SEQUENCE [LARGE SCALE GENOMIC DNA]</scope>
    <source>
        <strain evidence="2 3">LHW63021</strain>
    </source>
</reference>
<dbReference type="Proteomes" id="UP000251891">
    <property type="component" value="Unassembled WGS sequence"/>
</dbReference>
<evidence type="ECO:0008006" key="4">
    <source>
        <dbReference type="Google" id="ProtNLM"/>
    </source>
</evidence>